<protein>
    <submittedName>
        <fullName evidence="2">Uncharacterized protein</fullName>
    </submittedName>
</protein>
<evidence type="ECO:0000313" key="2">
    <source>
        <dbReference type="EMBL" id="OKP14733.1"/>
    </source>
</evidence>
<comment type="caution">
    <text evidence="2">The sequence shown here is derived from an EMBL/GenBank/DDBJ whole genome shotgun (WGS) entry which is preliminary data.</text>
</comment>
<accession>A0A1Q5UQI2</accession>
<dbReference type="EMBL" id="MNBE01000071">
    <property type="protein sequence ID" value="OKP14733.1"/>
    <property type="molecule type" value="Genomic_DNA"/>
</dbReference>
<keyword evidence="3" id="KW-1185">Reference proteome</keyword>
<dbReference type="Proteomes" id="UP000186955">
    <property type="component" value="Unassembled WGS sequence"/>
</dbReference>
<dbReference type="AlphaFoldDB" id="A0A1Q5UQI2"/>
<proteinExistence type="predicted"/>
<feature type="region of interest" description="Disordered" evidence="1">
    <location>
        <begin position="1"/>
        <end position="28"/>
    </location>
</feature>
<organism evidence="2 3">
    <name type="scientific">Penicillium subrubescens</name>
    <dbReference type="NCBI Taxonomy" id="1316194"/>
    <lineage>
        <taxon>Eukaryota</taxon>
        <taxon>Fungi</taxon>
        <taxon>Dikarya</taxon>
        <taxon>Ascomycota</taxon>
        <taxon>Pezizomycotina</taxon>
        <taxon>Eurotiomycetes</taxon>
        <taxon>Eurotiomycetidae</taxon>
        <taxon>Eurotiales</taxon>
        <taxon>Aspergillaceae</taxon>
        <taxon>Penicillium</taxon>
    </lineage>
</organism>
<reference evidence="2 3" key="1">
    <citation type="submission" date="2016-10" db="EMBL/GenBank/DDBJ databases">
        <title>Genome sequence of the ascomycete fungus Penicillium subrubescens.</title>
        <authorList>
            <person name="De Vries R.P."/>
            <person name="Peng M."/>
            <person name="Dilokpimol A."/>
            <person name="Hilden K."/>
            <person name="Makela M.R."/>
            <person name="Grigoriev I."/>
            <person name="Riley R."/>
            <person name="Granchi Z."/>
        </authorList>
    </citation>
    <scope>NUCLEOTIDE SEQUENCE [LARGE SCALE GENOMIC DNA]</scope>
    <source>
        <strain evidence="2 3">CBS 132785</strain>
    </source>
</reference>
<evidence type="ECO:0000313" key="3">
    <source>
        <dbReference type="Proteomes" id="UP000186955"/>
    </source>
</evidence>
<gene>
    <name evidence="2" type="ORF">PENSUB_11491</name>
</gene>
<evidence type="ECO:0000256" key="1">
    <source>
        <dbReference type="SAM" id="MobiDB-lite"/>
    </source>
</evidence>
<sequence>MPALPSDEYDADPSTPESQRAEELQLGQLLRRQSPEDLSHYENALVEAKPEVGGILESIQVSDSAFPAKIDSKLYPPIFKNSTVSKSAVKEFRQMLARYNSRRRAYTALRPRVKKLQPTSRKFMVERLQPLHQEIETLYSMLIPLFGDNINEPKPQMKISAAAMRPLHLGFNQSQ</sequence>
<name>A0A1Q5UQI2_9EURO</name>